<reference evidence="2" key="1">
    <citation type="journal article" date="2021" name="J Fungi (Basel)">
        <title>Virulence traits and population genomics of the black yeast Aureobasidium melanogenum.</title>
        <authorList>
            <person name="Cernosa A."/>
            <person name="Sun X."/>
            <person name="Gostincar C."/>
            <person name="Fang C."/>
            <person name="Gunde-Cimerman N."/>
            <person name="Song Z."/>
        </authorList>
    </citation>
    <scope>NUCLEOTIDE SEQUENCE</scope>
    <source>
        <strain evidence="2">EXF-9298</strain>
    </source>
</reference>
<evidence type="ECO:0000256" key="1">
    <source>
        <dbReference type="SAM" id="Phobius"/>
    </source>
</evidence>
<organism evidence="2 3">
    <name type="scientific">Aureobasidium melanogenum</name>
    <name type="common">Aureobasidium pullulans var. melanogenum</name>
    <dbReference type="NCBI Taxonomy" id="46634"/>
    <lineage>
        <taxon>Eukaryota</taxon>
        <taxon>Fungi</taxon>
        <taxon>Dikarya</taxon>
        <taxon>Ascomycota</taxon>
        <taxon>Pezizomycotina</taxon>
        <taxon>Dothideomycetes</taxon>
        <taxon>Dothideomycetidae</taxon>
        <taxon>Dothideales</taxon>
        <taxon>Saccotheciaceae</taxon>
        <taxon>Aureobasidium</taxon>
    </lineage>
</organism>
<feature type="non-terminal residue" evidence="2">
    <location>
        <position position="1"/>
    </location>
</feature>
<keyword evidence="1" id="KW-0812">Transmembrane</keyword>
<accession>A0A9P8FA00</accession>
<evidence type="ECO:0000313" key="3">
    <source>
        <dbReference type="Proteomes" id="UP000729357"/>
    </source>
</evidence>
<keyword evidence="3" id="KW-1185">Reference proteome</keyword>
<gene>
    <name evidence="2" type="ORF">KCU98_g17393</name>
</gene>
<keyword evidence="1" id="KW-1133">Transmembrane helix</keyword>
<dbReference type="GO" id="GO:0017176">
    <property type="term" value="F:phosphatidylinositol N-acetylglucosaminyltransferase activity"/>
    <property type="evidence" value="ECO:0007669"/>
    <property type="project" value="TreeGrafter"/>
</dbReference>
<dbReference type="GO" id="GO:0000506">
    <property type="term" value="C:glycosylphosphatidylinositol-N-acetylglucosaminyltransferase (GPI-GnT) complex"/>
    <property type="evidence" value="ECO:0007669"/>
    <property type="project" value="TreeGrafter"/>
</dbReference>
<protein>
    <submittedName>
        <fullName evidence="2">Phosphatidylinositol glycan, class A</fullName>
    </submittedName>
</protein>
<dbReference type="GO" id="GO:0006506">
    <property type="term" value="P:GPI anchor biosynthetic process"/>
    <property type="evidence" value="ECO:0007669"/>
    <property type="project" value="TreeGrafter"/>
</dbReference>
<evidence type="ECO:0000313" key="2">
    <source>
        <dbReference type="EMBL" id="KAG9956493.1"/>
    </source>
</evidence>
<dbReference type="Proteomes" id="UP000729357">
    <property type="component" value="Unassembled WGS sequence"/>
</dbReference>
<proteinExistence type="predicted"/>
<comment type="caution">
    <text evidence="2">The sequence shown here is derived from an EMBL/GenBank/DDBJ whole genome shotgun (WGS) entry which is preliminary data.</text>
</comment>
<name>A0A9P8FA00_AURME</name>
<sequence length="156" mass="18435">DQKRTVVRRDRFHEQVRMMYSWADIARRTERVYDLITGNEEQSSPDFYSDQQDAKWRNYGKHVSPASQSFALIDRLKRYYGCGIWAGKLFVLCVVVDYLLFVFLELCFPRSNIDICRDWPKKKEAADASNEVNAEKTLTKRTRTVRNVNLEVTKQN</sequence>
<feature type="non-terminal residue" evidence="2">
    <location>
        <position position="156"/>
    </location>
</feature>
<dbReference type="AlphaFoldDB" id="A0A9P8FA00"/>
<feature type="transmembrane region" description="Helical" evidence="1">
    <location>
        <begin position="85"/>
        <end position="104"/>
    </location>
</feature>
<reference evidence="2" key="2">
    <citation type="submission" date="2021-08" db="EMBL/GenBank/DDBJ databases">
        <authorList>
            <person name="Gostincar C."/>
            <person name="Sun X."/>
            <person name="Song Z."/>
            <person name="Gunde-Cimerman N."/>
        </authorList>
    </citation>
    <scope>NUCLEOTIDE SEQUENCE</scope>
    <source>
        <strain evidence="2">EXF-9298</strain>
    </source>
</reference>
<dbReference type="PANTHER" id="PTHR45871">
    <property type="entry name" value="N-ACETYLGLUCOSAMINYL-PHOSPHATIDYLINOSITOL BIOSYNTHETIC PROTEIN"/>
    <property type="match status" value="1"/>
</dbReference>
<dbReference type="EMBL" id="JAHFXS010004266">
    <property type="protein sequence ID" value="KAG9956493.1"/>
    <property type="molecule type" value="Genomic_DNA"/>
</dbReference>
<keyword evidence="1" id="KW-0472">Membrane</keyword>
<dbReference type="PANTHER" id="PTHR45871:SF1">
    <property type="entry name" value="PHOSPHATIDYLINOSITOL N-ACETYLGLUCOSAMINYLTRANSFERASE SUBUNIT A"/>
    <property type="match status" value="1"/>
</dbReference>